<comment type="subcellular location">
    <subcellularLocation>
        <location evidence="1">Cell membrane</location>
        <topology evidence="1">Multi-pass membrane protein</topology>
    </subcellularLocation>
</comment>
<evidence type="ECO:0000256" key="6">
    <source>
        <dbReference type="ARBA" id="ARBA00022692"/>
    </source>
</evidence>
<dbReference type="AlphaFoldDB" id="A0A022PTC9"/>
<keyword evidence="7" id="KW-0677">Repeat</keyword>
<keyword evidence="3" id="KW-0813">Transport</keyword>
<keyword evidence="8 10" id="KW-1133">Transmembrane helix</keyword>
<evidence type="ECO:0000256" key="8">
    <source>
        <dbReference type="ARBA" id="ARBA00022989"/>
    </source>
</evidence>
<reference evidence="11 12" key="1">
    <citation type="journal article" date="2013" name="Proc. Natl. Acad. Sci. U.S.A.">
        <title>Fine-scale variation in meiotic recombination in Mimulus inferred from population shotgun sequencing.</title>
        <authorList>
            <person name="Hellsten U."/>
            <person name="Wright K.M."/>
            <person name="Jenkins J."/>
            <person name="Shu S."/>
            <person name="Yuan Y."/>
            <person name="Wessler S.R."/>
            <person name="Schmutz J."/>
            <person name="Willis J.H."/>
            <person name="Rokhsar D.S."/>
        </authorList>
    </citation>
    <scope>NUCLEOTIDE SEQUENCE [LARGE SCALE GENOMIC DNA]</scope>
    <source>
        <strain evidence="12">cv. DUN x IM62</strain>
    </source>
</reference>
<dbReference type="GO" id="GO:0005886">
    <property type="term" value="C:plasma membrane"/>
    <property type="evidence" value="ECO:0007669"/>
    <property type="project" value="UniProtKB-SubCell"/>
</dbReference>
<dbReference type="InterPro" id="IPR004316">
    <property type="entry name" value="SWEET_rpt"/>
</dbReference>
<dbReference type="PANTHER" id="PTHR10791">
    <property type="entry name" value="RAG1-ACTIVATING PROTEIN 1"/>
    <property type="match status" value="1"/>
</dbReference>
<feature type="transmembrane region" description="Helical" evidence="10">
    <location>
        <begin position="95"/>
        <end position="114"/>
    </location>
</feature>
<name>A0A022PTC9_ERYGU</name>
<keyword evidence="6 10" id="KW-0812">Transmembrane</keyword>
<gene>
    <name evidence="11" type="ORF">MIMGU_mgv1a026007mg</name>
</gene>
<feature type="transmembrane region" description="Helical" evidence="10">
    <location>
        <begin position="187"/>
        <end position="208"/>
    </location>
</feature>
<dbReference type="Gene3D" id="1.20.1280.290">
    <property type="match status" value="1"/>
</dbReference>
<dbReference type="EMBL" id="KI632341">
    <property type="protein sequence ID" value="EYU18073.1"/>
    <property type="molecule type" value="Genomic_DNA"/>
</dbReference>
<dbReference type="SMR" id="A0A022PTC9"/>
<sequence>MACLIETFGILGTMVSLLVYLAPLVFNNTLCCNVFSSAIWLFYGILESNAMVLVSINNIGCITEAMYISAYIFYSAHIHKIINYFFIMQYDNIKMLGLTMSFFCAIIFLTYFTLKGDSRLMILGWVCLLASISVYGATIATVYRAVMKRNVQYISVVLTCILTVNAVLWGMYGFLEEDANIWININNYFPNAIGFILGVVQIAGYTIFRTPKASEEQQTNQE</sequence>
<accession>A0A022PTC9</accession>
<protein>
    <recommendedName>
        <fullName evidence="13">Bidirectional sugar transporter SWEET</fullName>
    </recommendedName>
</protein>
<evidence type="ECO:0000256" key="1">
    <source>
        <dbReference type="ARBA" id="ARBA00004651"/>
    </source>
</evidence>
<evidence type="ECO:0000256" key="5">
    <source>
        <dbReference type="ARBA" id="ARBA00022597"/>
    </source>
</evidence>
<proteinExistence type="inferred from homology"/>
<evidence type="ECO:0000256" key="7">
    <source>
        <dbReference type="ARBA" id="ARBA00022737"/>
    </source>
</evidence>
<keyword evidence="4" id="KW-1003">Cell membrane</keyword>
<dbReference type="Pfam" id="PF03083">
    <property type="entry name" value="MtN3_slv"/>
    <property type="match status" value="2"/>
</dbReference>
<dbReference type="InterPro" id="IPR047664">
    <property type="entry name" value="SWEET"/>
</dbReference>
<evidence type="ECO:0000256" key="2">
    <source>
        <dbReference type="ARBA" id="ARBA00007809"/>
    </source>
</evidence>
<dbReference type="eggNOG" id="KOG1623">
    <property type="taxonomic scope" value="Eukaryota"/>
</dbReference>
<keyword evidence="12" id="KW-1185">Reference proteome</keyword>
<feature type="transmembrane region" description="Helical" evidence="10">
    <location>
        <begin position="153"/>
        <end position="175"/>
    </location>
</feature>
<dbReference type="PhylomeDB" id="A0A022PTC9"/>
<keyword evidence="5" id="KW-0762">Sugar transport</keyword>
<evidence type="ECO:0000313" key="11">
    <source>
        <dbReference type="EMBL" id="EYU18073.1"/>
    </source>
</evidence>
<keyword evidence="9 10" id="KW-0472">Membrane</keyword>
<evidence type="ECO:0000256" key="4">
    <source>
        <dbReference type="ARBA" id="ARBA00022475"/>
    </source>
</evidence>
<feature type="transmembrane region" description="Helical" evidence="10">
    <location>
        <begin position="120"/>
        <end position="146"/>
    </location>
</feature>
<evidence type="ECO:0008006" key="13">
    <source>
        <dbReference type="Google" id="ProtNLM"/>
    </source>
</evidence>
<organism evidence="11 12">
    <name type="scientific">Erythranthe guttata</name>
    <name type="common">Yellow monkey flower</name>
    <name type="synonym">Mimulus guttatus</name>
    <dbReference type="NCBI Taxonomy" id="4155"/>
    <lineage>
        <taxon>Eukaryota</taxon>
        <taxon>Viridiplantae</taxon>
        <taxon>Streptophyta</taxon>
        <taxon>Embryophyta</taxon>
        <taxon>Tracheophyta</taxon>
        <taxon>Spermatophyta</taxon>
        <taxon>Magnoliopsida</taxon>
        <taxon>eudicotyledons</taxon>
        <taxon>Gunneridae</taxon>
        <taxon>Pentapetalae</taxon>
        <taxon>asterids</taxon>
        <taxon>lamiids</taxon>
        <taxon>Lamiales</taxon>
        <taxon>Phrymaceae</taxon>
        <taxon>Erythranthe</taxon>
    </lineage>
</organism>
<dbReference type="Proteomes" id="UP000030748">
    <property type="component" value="Unassembled WGS sequence"/>
</dbReference>
<dbReference type="GO" id="GO:0016020">
    <property type="term" value="C:membrane"/>
    <property type="evidence" value="ECO:0000318"/>
    <property type="project" value="GO_Central"/>
</dbReference>
<dbReference type="GO" id="GO:0008643">
    <property type="term" value="P:carbohydrate transport"/>
    <property type="evidence" value="ECO:0000318"/>
    <property type="project" value="GO_Central"/>
</dbReference>
<evidence type="ECO:0000313" key="12">
    <source>
        <dbReference type="Proteomes" id="UP000030748"/>
    </source>
</evidence>
<dbReference type="PANTHER" id="PTHR10791:SF222">
    <property type="entry name" value="BIDIRECTIONAL SUGAR TRANSPORTER SWEET15"/>
    <property type="match status" value="1"/>
</dbReference>
<evidence type="ECO:0000256" key="9">
    <source>
        <dbReference type="ARBA" id="ARBA00023136"/>
    </source>
</evidence>
<evidence type="ECO:0000256" key="10">
    <source>
        <dbReference type="SAM" id="Phobius"/>
    </source>
</evidence>
<dbReference type="GO" id="GO:0051119">
    <property type="term" value="F:sugar transmembrane transporter activity"/>
    <property type="evidence" value="ECO:0000318"/>
    <property type="project" value="GO_Central"/>
</dbReference>
<comment type="similarity">
    <text evidence="2">Belongs to the SWEET sugar transporter family.</text>
</comment>
<evidence type="ECO:0000256" key="3">
    <source>
        <dbReference type="ARBA" id="ARBA00022448"/>
    </source>
</evidence>